<organism evidence="1 2">
    <name type="scientific">Hydrogenophaga intermedia</name>
    <dbReference type="NCBI Taxonomy" id="65786"/>
    <lineage>
        <taxon>Bacteria</taxon>
        <taxon>Pseudomonadati</taxon>
        <taxon>Pseudomonadota</taxon>
        <taxon>Betaproteobacteria</taxon>
        <taxon>Burkholderiales</taxon>
        <taxon>Comamonadaceae</taxon>
        <taxon>Hydrogenophaga</taxon>
    </lineage>
</organism>
<evidence type="ECO:0000313" key="2">
    <source>
        <dbReference type="Proteomes" id="UP000028878"/>
    </source>
</evidence>
<dbReference type="EMBL" id="CCAE010000022">
    <property type="protein sequence ID" value="CDN88344.1"/>
    <property type="molecule type" value="Genomic_DNA"/>
</dbReference>
<dbReference type="Proteomes" id="UP000028878">
    <property type="component" value="Unassembled WGS sequence"/>
</dbReference>
<reference evidence="2" key="1">
    <citation type="submission" date="2014-11" db="EMBL/GenBank/DDBJ databases">
        <title>Draft genome sequence of Hydrogenophaga intermedia S1.</title>
        <authorList>
            <person name="Gan H.M."/>
            <person name="Chew T.H."/>
            <person name="Stolz A."/>
        </authorList>
    </citation>
    <scope>NUCLEOTIDE SEQUENCE [LARGE SCALE GENOMIC DNA]</scope>
    <source>
        <strain evidence="2">S1</strain>
    </source>
</reference>
<keyword evidence="2" id="KW-1185">Reference proteome</keyword>
<proteinExistence type="predicted"/>
<protein>
    <submittedName>
        <fullName evidence="1">Uncharacterized protein</fullName>
    </submittedName>
</protein>
<gene>
    <name evidence="1" type="ORF">BN948_02778</name>
</gene>
<dbReference type="RefSeq" id="WP_009515101.1">
    <property type="nucleotide sequence ID" value="NZ_CCAE010000022.1"/>
</dbReference>
<name>A0A1L1PHU0_HYDIT</name>
<dbReference type="AlphaFoldDB" id="A0A1L1PHU0"/>
<sequence>MFFRLPWLSKRRVPSYQHTQALDLDYVVDEFHSAMADIQDPLRVRLHAALMNCRTPRELWFLRGKLFNLICKHHHEGEANKRVGRLDAKLRYFVDNHPDYSADEVPSRPMALLH</sequence>
<accession>A0A1L1PHU0</accession>
<evidence type="ECO:0000313" key="1">
    <source>
        <dbReference type="EMBL" id="CDN88344.1"/>
    </source>
</evidence>